<gene>
    <name evidence="1" type="ordered locus">Rsph17025_1798</name>
</gene>
<proteinExistence type="predicted"/>
<organism evidence="1">
    <name type="scientific">Cereibacter sphaeroides (strain ATCC 17025 / ATH 2.4.3)</name>
    <name type="common">Rhodobacter sphaeroides</name>
    <dbReference type="NCBI Taxonomy" id="349102"/>
    <lineage>
        <taxon>Bacteria</taxon>
        <taxon>Pseudomonadati</taxon>
        <taxon>Pseudomonadota</taxon>
        <taxon>Alphaproteobacteria</taxon>
        <taxon>Rhodobacterales</taxon>
        <taxon>Paracoccaceae</taxon>
        <taxon>Cereibacter</taxon>
    </lineage>
</organism>
<dbReference type="EMBL" id="CP000661">
    <property type="protein sequence ID" value="ABP70691.1"/>
    <property type="molecule type" value="Genomic_DNA"/>
</dbReference>
<dbReference type="AlphaFoldDB" id="A4WTH7"/>
<evidence type="ECO:0008006" key="2">
    <source>
        <dbReference type="Google" id="ProtNLM"/>
    </source>
</evidence>
<protein>
    <recommendedName>
        <fullName evidence="2">Chemotaxis protein</fullName>
    </recommendedName>
</protein>
<evidence type="ECO:0000313" key="1">
    <source>
        <dbReference type="EMBL" id="ABP70691.1"/>
    </source>
</evidence>
<dbReference type="HOGENOM" id="CLU_2107136_0_0_5"/>
<dbReference type="STRING" id="349102.Rsph17025_1798"/>
<reference evidence="1" key="1">
    <citation type="submission" date="2007-04" db="EMBL/GenBank/DDBJ databases">
        <title>Complete sequence of chromosome of Rhodobacter sphaeroides ATCC 17025.</title>
        <authorList>
            <consortium name="US DOE Joint Genome Institute"/>
            <person name="Copeland A."/>
            <person name="Lucas S."/>
            <person name="Lapidus A."/>
            <person name="Barry K."/>
            <person name="Detter J.C."/>
            <person name="Glavina del Rio T."/>
            <person name="Hammon N."/>
            <person name="Israni S."/>
            <person name="Dalin E."/>
            <person name="Tice H."/>
            <person name="Pitluck S."/>
            <person name="Chertkov O."/>
            <person name="Brettin T."/>
            <person name="Bruce D."/>
            <person name="Han C."/>
            <person name="Schmutz J."/>
            <person name="Larimer F."/>
            <person name="Land M."/>
            <person name="Hauser L."/>
            <person name="Kyrpides N."/>
            <person name="Kim E."/>
            <person name="Richardson P."/>
            <person name="Mackenzie C."/>
            <person name="Choudhary M."/>
            <person name="Donohue T.J."/>
            <person name="Kaplan S."/>
        </authorList>
    </citation>
    <scope>NUCLEOTIDE SEQUENCE [LARGE SCALE GENOMIC DNA]</scope>
    <source>
        <strain evidence="1">ATCC 17025</strain>
    </source>
</reference>
<dbReference type="BioCyc" id="RSPH349102:G1G8M-1854-MONOMER"/>
<sequence>MTAQDEMALREVLMRLATRLDRLAAVSLAIEDAVGRNIARAGALGRDAETLQKLDDLVQSLAGLGAYAAALADRVDAHQVIDTRDAKKVVQQRSLLGTLTDIEHDDVDSGIADFF</sequence>
<name>A4WTH7_CERS5</name>
<dbReference type="KEGG" id="rsq:Rsph17025_1798"/>
<accession>A4WTH7</accession>